<dbReference type="KEGG" id="uam:UABAM_05838"/>
<organism evidence="1 2">
    <name type="scientific">Uabimicrobium amorphum</name>
    <dbReference type="NCBI Taxonomy" id="2596890"/>
    <lineage>
        <taxon>Bacteria</taxon>
        <taxon>Pseudomonadati</taxon>
        <taxon>Planctomycetota</taxon>
        <taxon>Candidatus Uabimicrobiia</taxon>
        <taxon>Candidatus Uabimicrobiales</taxon>
        <taxon>Candidatus Uabimicrobiaceae</taxon>
        <taxon>Candidatus Uabimicrobium</taxon>
    </lineage>
</organism>
<protein>
    <submittedName>
        <fullName evidence="1">Uncharacterized protein</fullName>
    </submittedName>
</protein>
<gene>
    <name evidence="1" type="ORF">UABAM_05838</name>
</gene>
<name>A0A5S9F785_UABAM</name>
<dbReference type="OrthoDB" id="1552634at2"/>
<evidence type="ECO:0000313" key="1">
    <source>
        <dbReference type="EMBL" id="BBM87429.1"/>
    </source>
</evidence>
<dbReference type="AlphaFoldDB" id="A0A5S9F785"/>
<proteinExistence type="predicted"/>
<sequence length="638" mass="74150">MLFRSILIAFYLCTTLHSQQTYFQGKWKLTSQAIENYGVHHHENFGIFHVKLPQKQLRVPDLLYNVHDNPNVLGIRVIPIKDHSVKEKITAEGIVIPQYDEQNSSFRWGHGSQLVDDYYKKVMSLNDSAPIFAIAAYCCPSSQTNEYLTQNRISHLAAYMGKGRLRNTPVGYHNYSWQATQYPAHLYSISLQGVAQPQLNRNLQITLQLLNQTNYGPRFAEEYDYDWFTTHNLKETLEFYRGWLDPSYVRKELNQRLIDAGIDVEIDTPYQQLLLNENFLQTYCSEHITIAINCGVNIPQSEAGYIEIWGEQQGKKLFHRANQLWKKIHGSELPQQIQFRNPLWKRTITTAKLIDHPLIKKPGVAMVWQPETSADLIADFIAQYAKFSETSLVYAATTILKFATEYQQRTGIDIDKYFVVAIKFIEKMIEEDFRLFVAKREIFLLPETEQSKAADMYFTEKYNRFSTALSTYPRLQPMVKQALDKVQEKKQQLIQQPTAHETFAVNHPVLTQVLRKNIQDKYKLTLEEIAWLQFCIAVHSKSDHQQSLMDLARSLPVKNPNIAEQVAKGEKYIQYYSSPAILHKIAKGYHIDKLHPEIAIVPLATVFDYREVTINTDYDSQTDNTTQWQVFLRAFLQK</sequence>
<reference evidence="1 2" key="1">
    <citation type="submission" date="2019-08" db="EMBL/GenBank/DDBJ databases">
        <title>Complete genome sequence of Candidatus Uab amorphum.</title>
        <authorList>
            <person name="Shiratori T."/>
            <person name="Suzuki S."/>
            <person name="Kakizawa Y."/>
            <person name="Ishida K."/>
        </authorList>
    </citation>
    <scope>NUCLEOTIDE SEQUENCE [LARGE SCALE GENOMIC DNA]</scope>
    <source>
        <strain evidence="1 2">SRT547</strain>
    </source>
</reference>
<dbReference type="Proteomes" id="UP000326354">
    <property type="component" value="Chromosome"/>
</dbReference>
<dbReference type="EMBL" id="AP019860">
    <property type="protein sequence ID" value="BBM87429.1"/>
    <property type="molecule type" value="Genomic_DNA"/>
</dbReference>
<accession>A0A5S9F785</accession>
<dbReference type="RefSeq" id="WP_151971450.1">
    <property type="nucleotide sequence ID" value="NZ_AP019860.1"/>
</dbReference>
<keyword evidence="2" id="KW-1185">Reference proteome</keyword>
<evidence type="ECO:0000313" key="2">
    <source>
        <dbReference type="Proteomes" id="UP000326354"/>
    </source>
</evidence>